<evidence type="ECO:0000256" key="5">
    <source>
        <dbReference type="ARBA" id="ARBA00022729"/>
    </source>
</evidence>
<name>A0A2S7KS33_9FLAO</name>
<dbReference type="PROSITE" id="PS52016">
    <property type="entry name" value="TONB_DEPENDENT_REC_3"/>
    <property type="match status" value="1"/>
</dbReference>
<dbReference type="SUPFAM" id="SSF49464">
    <property type="entry name" value="Carboxypeptidase regulatory domain-like"/>
    <property type="match status" value="1"/>
</dbReference>
<comment type="similarity">
    <text evidence="8">Belongs to the TonB-dependent receptor family.</text>
</comment>
<evidence type="ECO:0000313" key="11">
    <source>
        <dbReference type="EMBL" id="PQB05420.1"/>
    </source>
</evidence>
<dbReference type="InterPro" id="IPR036942">
    <property type="entry name" value="Beta-barrel_TonB_sf"/>
</dbReference>
<evidence type="ECO:0000313" key="12">
    <source>
        <dbReference type="Proteomes" id="UP000239800"/>
    </source>
</evidence>
<dbReference type="InterPro" id="IPR039426">
    <property type="entry name" value="TonB-dep_rcpt-like"/>
</dbReference>
<evidence type="ECO:0000256" key="6">
    <source>
        <dbReference type="ARBA" id="ARBA00023136"/>
    </source>
</evidence>
<evidence type="ECO:0000256" key="9">
    <source>
        <dbReference type="SAM" id="SignalP"/>
    </source>
</evidence>
<dbReference type="InterPro" id="IPR037066">
    <property type="entry name" value="Plug_dom_sf"/>
</dbReference>
<dbReference type="Gene3D" id="2.60.40.1120">
    <property type="entry name" value="Carboxypeptidase-like, regulatory domain"/>
    <property type="match status" value="1"/>
</dbReference>
<dbReference type="Pfam" id="PF13715">
    <property type="entry name" value="CarbopepD_reg_2"/>
    <property type="match status" value="1"/>
</dbReference>
<dbReference type="Gene3D" id="2.170.130.10">
    <property type="entry name" value="TonB-dependent receptor, plug domain"/>
    <property type="match status" value="1"/>
</dbReference>
<dbReference type="InterPro" id="IPR023996">
    <property type="entry name" value="TonB-dep_OMP_SusC/RagA"/>
</dbReference>
<comment type="subcellular location">
    <subcellularLocation>
        <location evidence="1 8">Cell outer membrane</location>
        <topology evidence="1 8">Multi-pass membrane protein</topology>
    </subcellularLocation>
</comment>
<dbReference type="Proteomes" id="UP000239800">
    <property type="component" value="Unassembled WGS sequence"/>
</dbReference>
<evidence type="ECO:0000256" key="2">
    <source>
        <dbReference type="ARBA" id="ARBA00022448"/>
    </source>
</evidence>
<dbReference type="InterPro" id="IPR012910">
    <property type="entry name" value="Plug_dom"/>
</dbReference>
<dbReference type="GO" id="GO:0009279">
    <property type="term" value="C:cell outer membrane"/>
    <property type="evidence" value="ECO:0007669"/>
    <property type="project" value="UniProtKB-SubCell"/>
</dbReference>
<sequence>MNRILLAIVAILVAGAGFAQNLTVTGNLIEESTGQPLFGASIILKGTNNGTTSDFDGNFTLQDVPAGEILVISYIGFTDKEVAVTSAELGTISLQEDVAALDEVIVVGYGTQRKKEITGAVSVVGAETIEKIKPVRVEQALQGQVAGLQVTSGSGAPGSGLNINIRGVSTNGDNRPLILLDGNVIEDLSVVNPGDIESINVLKDATAGIYGVRAANGVILITTKNGRYNSEMRFDFKTFYGVQETTRKIPVLNATEYGLLVNEAFANGGQSPIFNNVNSLGRGTDWQDEVFDTSPIFNADLTISGGGENSRTSFNMSYVDQKGIVGKEKSKFNRFTARLSHDRSFLKNFKFTSSIIFSGTESSGILENAIGSVLYNALNNAPTFTVRDENGNFTLAEGLGNEVINPRAQLENTYNQTRVRKVAGAFGLNYSFLDHWSIESRIQMNYSEVIGWGFAPVAFYGSGKVFNIERSSVTENTNIFRDYTWDTFATYTNSFNDEHNLNVTVGSSVFQTTGRFVSFTGFDIPNNDPLLASIDNAMMVQNNFINGGNTFDARLLSYFARAQYDYKGKYLFSGVIRRDGSTKFGPENKFGYFPSFSLGWVMTDENFMADNGVVDFLKIRGSWGIIGNDRIPDFRFESNLQGEGEYIIDDVLLFGDAIGPISNPEIKWEEQKTFNIGFDAEFLDNRLDLTFDYFNRRTEDLLVVAPVSGILGDAAPGSGPPVVNAGTVENKGFEVSLSYSQKFNNGLDLTVGGNFTALDNEVLFVNTDNAFLPGGSFGVGQDFPSRMEAGFPIGYFYGLQTNGIFQNQDEVNNHALQQGAQPGDIRFVDINGDGVIDADDRTNIGDPIADFLVGFNFNIGWKNFDFQTFAFASIGNDIVRNYERFQPLTNRSVNFLDRWTGPGSTNSDPRVTTSATGNSLFSDYFVEDGSYLRVQNMQLGYNLPEKVFESSNFDSLRLYVSVDNPFTFTEYRGYDPTASSGAPIGAGIDIGFYPTPRIYRLGLNLKF</sequence>
<keyword evidence="6 8" id="KW-0472">Membrane</keyword>
<dbReference type="NCBIfam" id="TIGR04057">
    <property type="entry name" value="SusC_RagA_signa"/>
    <property type="match status" value="1"/>
</dbReference>
<reference evidence="11 12" key="1">
    <citation type="submission" date="2016-11" db="EMBL/GenBank/DDBJ databases">
        <title>Trade-off between light-utilization and light-protection in marine flavobacteria.</title>
        <authorList>
            <person name="Kumagai Y."/>
        </authorList>
    </citation>
    <scope>NUCLEOTIDE SEQUENCE [LARGE SCALE GENOMIC DNA]</scope>
    <source>
        <strain evidence="11 12">NBRC 107741</strain>
    </source>
</reference>
<evidence type="ECO:0000256" key="3">
    <source>
        <dbReference type="ARBA" id="ARBA00022452"/>
    </source>
</evidence>
<dbReference type="GO" id="GO:0015344">
    <property type="term" value="F:siderophore uptake transmembrane transporter activity"/>
    <property type="evidence" value="ECO:0007669"/>
    <property type="project" value="TreeGrafter"/>
</dbReference>
<dbReference type="GO" id="GO:0044718">
    <property type="term" value="P:siderophore transmembrane transport"/>
    <property type="evidence" value="ECO:0007669"/>
    <property type="project" value="TreeGrafter"/>
</dbReference>
<dbReference type="SUPFAM" id="SSF56935">
    <property type="entry name" value="Porins"/>
    <property type="match status" value="1"/>
</dbReference>
<dbReference type="Pfam" id="PF07715">
    <property type="entry name" value="Plug"/>
    <property type="match status" value="1"/>
</dbReference>
<feature type="chain" id="PRO_5015540576" evidence="9">
    <location>
        <begin position="20"/>
        <end position="1007"/>
    </location>
</feature>
<proteinExistence type="inferred from homology"/>
<keyword evidence="12" id="KW-1185">Reference proteome</keyword>
<keyword evidence="5 9" id="KW-0732">Signal</keyword>
<evidence type="ECO:0000256" key="4">
    <source>
        <dbReference type="ARBA" id="ARBA00022692"/>
    </source>
</evidence>
<evidence type="ECO:0000256" key="8">
    <source>
        <dbReference type="PROSITE-ProRule" id="PRU01360"/>
    </source>
</evidence>
<dbReference type="PANTHER" id="PTHR30069">
    <property type="entry name" value="TONB-DEPENDENT OUTER MEMBRANE RECEPTOR"/>
    <property type="match status" value="1"/>
</dbReference>
<feature type="signal peptide" evidence="9">
    <location>
        <begin position="1"/>
        <end position="19"/>
    </location>
</feature>
<dbReference type="NCBIfam" id="TIGR04056">
    <property type="entry name" value="OMP_RagA_SusC"/>
    <property type="match status" value="1"/>
</dbReference>
<keyword evidence="2 8" id="KW-0813">Transport</keyword>
<gene>
    <name evidence="11" type="ORF">BST85_11355</name>
</gene>
<dbReference type="AlphaFoldDB" id="A0A2S7KS33"/>
<keyword evidence="3 8" id="KW-1134">Transmembrane beta strand</keyword>
<dbReference type="Gene3D" id="2.40.170.20">
    <property type="entry name" value="TonB-dependent receptor, beta-barrel domain"/>
    <property type="match status" value="1"/>
</dbReference>
<organism evidence="11 12">
    <name type="scientific">Aureitalea marina</name>
    <dbReference type="NCBI Taxonomy" id="930804"/>
    <lineage>
        <taxon>Bacteria</taxon>
        <taxon>Pseudomonadati</taxon>
        <taxon>Bacteroidota</taxon>
        <taxon>Flavobacteriia</taxon>
        <taxon>Flavobacteriales</taxon>
        <taxon>Flavobacteriaceae</taxon>
        <taxon>Aureitalea</taxon>
    </lineage>
</organism>
<evidence type="ECO:0000256" key="7">
    <source>
        <dbReference type="ARBA" id="ARBA00023237"/>
    </source>
</evidence>
<keyword evidence="7 8" id="KW-0998">Cell outer membrane</keyword>
<feature type="domain" description="TonB-dependent receptor plug" evidence="10">
    <location>
        <begin position="114"/>
        <end position="218"/>
    </location>
</feature>
<keyword evidence="4 8" id="KW-0812">Transmembrane</keyword>
<dbReference type="RefSeq" id="WP_104813360.1">
    <property type="nucleotide sequence ID" value="NZ_MQUB01000001.1"/>
</dbReference>
<accession>A0A2S7KS33</accession>
<evidence type="ECO:0000259" key="10">
    <source>
        <dbReference type="Pfam" id="PF07715"/>
    </source>
</evidence>
<protein>
    <submittedName>
        <fullName evidence="11">SusC/RagA family protein</fullName>
    </submittedName>
</protein>
<dbReference type="PANTHER" id="PTHR30069:SF29">
    <property type="entry name" value="HEMOGLOBIN AND HEMOGLOBIN-HAPTOGLOBIN-BINDING PROTEIN 1-RELATED"/>
    <property type="match status" value="1"/>
</dbReference>
<dbReference type="EMBL" id="MQUB01000001">
    <property type="protein sequence ID" value="PQB05420.1"/>
    <property type="molecule type" value="Genomic_DNA"/>
</dbReference>
<dbReference type="OrthoDB" id="9768177at2"/>
<evidence type="ECO:0000256" key="1">
    <source>
        <dbReference type="ARBA" id="ARBA00004571"/>
    </source>
</evidence>
<dbReference type="InterPro" id="IPR008969">
    <property type="entry name" value="CarboxyPept-like_regulatory"/>
</dbReference>
<comment type="caution">
    <text evidence="11">The sequence shown here is derived from an EMBL/GenBank/DDBJ whole genome shotgun (WGS) entry which is preliminary data.</text>
</comment>
<dbReference type="InterPro" id="IPR023997">
    <property type="entry name" value="TonB-dep_OMP_SusC/RagA_CS"/>
</dbReference>